<feature type="region of interest" description="Disordered" evidence="1">
    <location>
        <begin position="53"/>
        <end position="81"/>
    </location>
</feature>
<evidence type="ECO:0000313" key="3">
    <source>
        <dbReference type="Proteomes" id="UP000479051"/>
    </source>
</evidence>
<evidence type="ECO:0000313" key="2">
    <source>
        <dbReference type="EMBL" id="BBU72768.1"/>
    </source>
</evidence>
<dbReference type="GeneID" id="55603556"/>
<dbReference type="Proteomes" id="UP000479051">
    <property type="component" value="Segment"/>
</dbReference>
<keyword evidence="3" id="KW-1185">Reference proteome</keyword>
<name>A0A679FBZ3_9CAUD</name>
<dbReference type="KEGG" id="vg:55603556"/>
<proteinExistence type="predicted"/>
<dbReference type="EMBL" id="LC519601">
    <property type="protein sequence ID" value="BBU72768.1"/>
    <property type="molecule type" value="Genomic_DNA"/>
</dbReference>
<sequence length="81" mass="9157">MNKNNSEVDYIIDSYNNRIRRESKKRLKSDFSGQFNKMLSTGLIDDEPFIRYHHDSLGSSNTDSHSNNYDSGSSDSGGSCD</sequence>
<accession>A0A679FBZ3</accession>
<organism evidence="2 3">
    <name type="scientific">Cronobacter phage vB_CsaP_009</name>
    <dbReference type="NCBI Taxonomy" id="2699738"/>
    <lineage>
        <taxon>Viruses</taxon>
        <taxon>Duplodnaviria</taxon>
        <taxon>Heunggongvirae</taxon>
        <taxon>Uroviricota</taxon>
        <taxon>Caudoviricetes</taxon>
        <taxon>Grimontviridae</taxon>
        <taxon>Privateervirus</taxon>
        <taxon>Privateervirus pv009</taxon>
    </lineage>
</organism>
<feature type="compositionally biased region" description="Low complexity" evidence="1">
    <location>
        <begin position="63"/>
        <end position="81"/>
    </location>
</feature>
<evidence type="ECO:0000256" key="1">
    <source>
        <dbReference type="SAM" id="MobiDB-lite"/>
    </source>
</evidence>
<reference evidence="2 3" key="1">
    <citation type="submission" date="2020-01" db="EMBL/GenBank/DDBJ databases">
        <title>Isolation, characterization and genomic analysis of a lytic bacteriophage vB_CsaP_009 infecting Cronobacter.</title>
        <authorList>
            <person name="Soleimani-Delfan A."/>
            <person name="Shahin K."/>
            <person name="Barazandeh M."/>
            <person name="Komijani M."/>
        </authorList>
    </citation>
    <scope>NUCLEOTIDE SEQUENCE [LARGE SCALE GENOMIC DNA]</scope>
</reference>
<dbReference type="RefSeq" id="YP_009833501.1">
    <property type="nucleotide sequence ID" value="NC_048664.1"/>
</dbReference>
<protein>
    <submittedName>
        <fullName evidence="2">Uncharacterized protein</fullName>
    </submittedName>
</protein>